<dbReference type="AlphaFoldDB" id="A0A816MAV3"/>
<gene>
    <name evidence="2" type="ORF">DARMORV10_C07P17140.1</name>
</gene>
<keyword evidence="1" id="KW-0472">Membrane</keyword>
<dbReference type="Proteomes" id="UP001295469">
    <property type="component" value="Chromosome C07"/>
</dbReference>
<keyword evidence="1" id="KW-1133">Transmembrane helix</keyword>
<protein>
    <submittedName>
        <fullName evidence="2">(rape) hypothetical protein</fullName>
    </submittedName>
</protein>
<dbReference type="EMBL" id="HG994371">
    <property type="protein sequence ID" value="CAF1971815.1"/>
    <property type="molecule type" value="Genomic_DNA"/>
</dbReference>
<sequence>MLSWVYQSIYFQMVSILSGRLQGLCFIYLAHLLFGL</sequence>
<organism evidence="2">
    <name type="scientific">Brassica napus</name>
    <name type="common">Rape</name>
    <dbReference type="NCBI Taxonomy" id="3708"/>
    <lineage>
        <taxon>Eukaryota</taxon>
        <taxon>Viridiplantae</taxon>
        <taxon>Streptophyta</taxon>
        <taxon>Embryophyta</taxon>
        <taxon>Tracheophyta</taxon>
        <taxon>Spermatophyta</taxon>
        <taxon>Magnoliopsida</taxon>
        <taxon>eudicotyledons</taxon>
        <taxon>Gunneridae</taxon>
        <taxon>Pentapetalae</taxon>
        <taxon>rosids</taxon>
        <taxon>malvids</taxon>
        <taxon>Brassicales</taxon>
        <taxon>Brassicaceae</taxon>
        <taxon>Brassiceae</taxon>
        <taxon>Brassica</taxon>
    </lineage>
</organism>
<feature type="transmembrane region" description="Helical" evidence="1">
    <location>
        <begin position="12"/>
        <end position="34"/>
    </location>
</feature>
<name>A0A816MAV3_BRANA</name>
<keyword evidence="1" id="KW-0812">Transmembrane</keyword>
<reference evidence="2" key="1">
    <citation type="submission" date="2021-01" db="EMBL/GenBank/DDBJ databases">
        <authorList>
            <consortium name="Genoscope - CEA"/>
            <person name="William W."/>
        </authorList>
    </citation>
    <scope>NUCLEOTIDE SEQUENCE</scope>
</reference>
<proteinExistence type="predicted"/>
<evidence type="ECO:0000313" key="2">
    <source>
        <dbReference type="EMBL" id="CAF1971815.1"/>
    </source>
</evidence>
<evidence type="ECO:0000256" key="1">
    <source>
        <dbReference type="SAM" id="Phobius"/>
    </source>
</evidence>
<accession>A0A816MAV3</accession>